<dbReference type="Proteomes" id="UP000276526">
    <property type="component" value="Unassembled WGS sequence"/>
</dbReference>
<evidence type="ECO:0000259" key="1">
    <source>
        <dbReference type="Pfam" id="PF11706"/>
    </source>
</evidence>
<dbReference type="Pfam" id="PF11706">
    <property type="entry name" value="zf-CGNR"/>
    <property type="match status" value="1"/>
</dbReference>
<reference evidence="2 3" key="1">
    <citation type="submission" date="2018-01" db="EMBL/GenBank/DDBJ databases">
        <title>Twenty Corynebacterium bovis Genomes.</title>
        <authorList>
            <person name="Gulvik C.A."/>
        </authorList>
    </citation>
    <scope>NUCLEOTIDE SEQUENCE [LARGE SCALE GENOMIC DNA]</scope>
    <source>
        <strain evidence="2 3">F6900</strain>
    </source>
</reference>
<feature type="domain" description="Zinc finger CGNR" evidence="1">
    <location>
        <begin position="188"/>
        <end position="230"/>
    </location>
</feature>
<protein>
    <recommendedName>
        <fullName evidence="1">Zinc finger CGNR domain-containing protein</fullName>
    </recommendedName>
</protein>
<dbReference type="SUPFAM" id="SSF160904">
    <property type="entry name" value="Jann2411-like"/>
    <property type="match status" value="1"/>
</dbReference>
<proteinExistence type="predicted"/>
<dbReference type="InterPro" id="IPR023286">
    <property type="entry name" value="ABATE_dom_sf"/>
</dbReference>
<dbReference type="AlphaFoldDB" id="A0A3R8R2B3"/>
<gene>
    <name evidence="2" type="ORF">CXF48_04570</name>
</gene>
<evidence type="ECO:0000313" key="2">
    <source>
        <dbReference type="EMBL" id="RRO86827.1"/>
    </source>
</evidence>
<organism evidence="2 3">
    <name type="scientific">Corynebacterium bovis</name>
    <dbReference type="NCBI Taxonomy" id="36808"/>
    <lineage>
        <taxon>Bacteria</taxon>
        <taxon>Bacillati</taxon>
        <taxon>Actinomycetota</taxon>
        <taxon>Actinomycetes</taxon>
        <taxon>Mycobacteriales</taxon>
        <taxon>Corynebacteriaceae</taxon>
        <taxon>Corynebacterium</taxon>
    </lineage>
</organism>
<dbReference type="Gene3D" id="1.10.3300.10">
    <property type="entry name" value="Jann2411-like domain"/>
    <property type="match status" value="1"/>
</dbReference>
<dbReference type="Pfam" id="PF07336">
    <property type="entry name" value="ABATE"/>
    <property type="match status" value="1"/>
</dbReference>
<evidence type="ECO:0000313" key="3">
    <source>
        <dbReference type="Proteomes" id="UP000276526"/>
    </source>
</evidence>
<sequence>MGEITSTALQGGKFRQRKMAAMSASSFIFDGGRPCLDFVNTLRKRKDPFTESVDALQEHGMHEWLAAARRHTSWATGLPHWNGRPATAGLPPNHGPQELREAMYELFTDELAALHPTTGGPRDDASKEERMLSNIAIVNTYADVTVRYTLTASAAGRLEIDNTLTETELLGIIANDAIGLLGGRDLIRVKECAHDRCGVLFEDRSNGLKRQWCSMRKCGNISKAERFSKR</sequence>
<comment type="caution">
    <text evidence="2">The sequence shown here is derived from an EMBL/GenBank/DDBJ whole genome shotgun (WGS) entry which is preliminary data.</text>
</comment>
<dbReference type="InterPro" id="IPR021005">
    <property type="entry name" value="Znf_CGNR"/>
</dbReference>
<dbReference type="PANTHER" id="PTHR35525:SF3">
    <property type="entry name" value="BLL6575 PROTEIN"/>
    <property type="match status" value="1"/>
</dbReference>
<dbReference type="PANTHER" id="PTHR35525">
    <property type="entry name" value="BLL6575 PROTEIN"/>
    <property type="match status" value="1"/>
</dbReference>
<dbReference type="EMBL" id="PQNK01000006">
    <property type="protein sequence ID" value="RRO86827.1"/>
    <property type="molecule type" value="Genomic_DNA"/>
</dbReference>
<dbReference type="InterPro" id="IPR010852">
    <property type="entry name" value="ABATE"/>
</dbReference>
<name>A0A3R8R2B3_9CORY</name>
<accession>A0A3R8R2B3</accession>